<dbReference type="SMR" id="Q97MN4"/>
<dbReference type="PATRIC" id="fig|272562.8.peg.344"/>
<dbReference type="Proteomes" id="UP000000814">
    <property type="component" value="Chromosome"/>
</dbReference>
<dbReference type="PDBsum" id="3MGD"/>
<dbReference type="InterPro" id="IPR016181">
    <property type="entry name" value="Acyl_CoA_acyltransferase"/>
</dbReference>
<feature type="binding site" evidence="4">
    <location>
        <position position="92"/>
    </location>
    <ligand>
        <name>acetyl-CoA</name>
        <dbReference type="ChEBI" id="CHEBI:57288"/>
    </ligand>
</feature>
<reference evidence="4" key="2">
    <citation type="submission" date="2010-04" db="PDB data bank">
        <title>Northeast Structural Genomics Consortium Target CaR165.</title>
        <authorList>
            <person name="Kuzin A."/>
            <person name="Chen Y."/>
            <person name="Seetharaman J."/>
            <person name="Sahdev S."/>
            <person name="Xiao R."/>
            <person name="Ciccosanti C."/>
            <person name="Zhao L."/>
            <person name="Everett J.K."/>
            <person name="Nair R."/>
            <person name="Acton T.B."/>
            <person name="Rost B."/>
            <person name="Montelione G.T."/>
            <person name="Hunt J.F."/>
            <person name="Tong L."/>
        </authorList>
    </citation>
    <scope>X-RAY CRYSTALLOGRAPHY (1.90 ANGSTROMS) OF 3-149 IN COMPLEX WITH ACETYL-COA</scope>
</reference>
<evidence type="ECO:0007829" key="4">
    <source>
        <dbReference type="PDB" id="3MGD"/>
    </source>
</evidence>
<reference evidence="2 3" key="1">
    <citation type="journal article" date="2001" name="J. Bacteriol.">
        <title>Genome sequence and comparative analysis of the solvent-producing bacterium Clostridium acetobutylicum.</title>
        <authorList>
            <person name="Nolling J."/>
            <person name="Breton G."/>
            <person name="Omelchenko M.V."/>
            <person name="Makarova K.S."/>
            <person name="Zeng Q."/>
            <person name="Gibson R."/>
            <person name="Lee H.M."/>
            <person name="Dubois J."/>
            <person name="Qiu D."/>
            <person name="Hitti J."/>
            <person name="Wolf Y.I."/>
            <person name="Tatusov R.L."/>
            <person name="Sabathe F."/>
            <person name="Doucette-Stamm L."/>
            <person name="Soucaille P."/>
            <person name="Daly M.J."/>
            <person name="Bennett G.N."/>
            <person name="Koonin E.V."/>
            <person name="Smith D.R."/>
        </authorList>
    </citation>
    <scope>NUCLEOTIDE SEQUENCE [LARGE SCALE GENOMIC DNA]</scope>
    <source>
        <strain evidence="3">ATCC 824 / DSM 792 / JCM 1419 / LMG 5710 / VKM B-1787</strain>
    </source>
</reference>
<evidence type="ECO:0000313" key="3">
    <source>
        <dbReference type="Proteomes" id="UP000000814"/>
    </source>
</evidence>
<dbReference type="CDD" id="cd04301">
    <property type="entry name" value="NAT_SF"/>
    <property type="match status" value="1"/>
</dbReference>
<dbReference type="KEGG" id="cac:CA_C0160"/>
<feature type="domain" description="N-acetyltransferase" evidence="1">
    <location>
        <begin position="2"/>
        <end position="149"/>
    </location>
</feature>
<dbReference type="SUPFAM" id="SSF55729">
    <property type="entry name" value="Acyl-CoA N-acyltransferases (Nat)"/>
    <property type="match status" value="1"/>
</dbReference>
<dbReference type="DNASU" id="1116343"/>
<organism evidence="2 3">
    <name type="scientific">Clostridium acetobutylicum (strain ATCC 824 / DSM 792 / JCM 1419 / IAM 19013 / LMG 5710 / NBRC 13948 / NRRL B-527 / VKM B-1787 / 2291 / W)</name>
    <dbReference type="NCBI Taxonomy" id="272562"/>
    <lineage>
        <taxon>Bacteria</taxon>
        <taxon>Bacillati</taxon>
        <taxon>Bacillota</taxon>
        <taxon>Clostridia</taxon>
        <taxon>Eubacteriales</taxon>
        <taxon>Clostridiaceae</taxon>
        <taxon>Clostridium</taxon>
    </lineage>
</organism>
<dbReference type="OrthoDB" id="119498at2"/>
<name>Q97MN4_CLOAB</name>
<dbReference type="PDB" id="3MGD">
    <property type="method" value="X-ray"/>
    <property type="resolution" value="1.90 A"/>
    <property type="chains" value="A/B=3-149"/>
</dbReference>
<accession>Q97MN4</accession>
<feature type="binding site" evidence="4">
    <location>
        <position position="98"/>
    </location>
    <ligand>
        <name>acetyl-CoA</name>
        <dbReference type="ChEBI" id="CHEBI:57288"/>
    </ligand>
</feature>
<feature type="binding site" evidence="4">
    <location>
        <position position="102"/>
    </location>
    <ligand>
        <name>acetyl-CoA</name>
        <dbReference type="ChEBI" id="CHEBI:57288"/>
    </ligand>
</feature>
<evidence type="ECO:0000313" key="2">
    <source>
        <dbReference type="EMBL" id="AAK78144.1"/>
    </source>
</evidence>
<dbReference type="Pfam" id="PF00583">
    <property type="entry name" value="Acetyltransf_1"/>
    <property type="match status" value="1"/>
</dbReference>
<keyword evidence="4" id="KW-0002">3D-structure</keyword>
<dbReference type="STRING" id="272562.CA_C0160"/>
<gene>
    <name evidence="2" type="ordered locus">CA_C0160</name>
</gene>
<dbReference type="InterPro" id="IPR000182">
    <property type="entry name" value="GNAT_dom"/>
</dbReference>
<dbReference type="PROSITE" id="PS51186">
    <property type="entry name" value="GNAT"/>
    <property type="match status" value="1"/>
</dbReference>
<feature type="binding site" evidence="4">
    <location>
        <position position="100"/>
    </location>
    <ligand>
        <name>acetyl-CoA</name>
        <dbReference type="ChEBI" id="CHEBI:57288"/>
    </ligand>
</feature>
<sequence>MMNYRKADMKDISLLVSIRKRQLIDEGIEPNIDIDKELTRYFNNKLANNLLVEWIAEENNQIIATAAIAFIDFPPTYTNKTGRKGYITNMYTEPTSRGNGIATGMLDRLVNEAKERNIHKICLVASKLGRPVYKKYGFQDTDEWLELNL</sequence>
<dbReference type="InterPro" id="IPR052523">
    <property type="entry name" value="Trichothecene_AcTrans"/>
</dbReference>
<dbReference type="PANTHER" id="PTHR42791">
    <property type="entry name" value="GNAT FAMILY ACETYLTRANSFERASE"/>
    <property type="match status" value="1"/>
</dbReference>
<dbReference type="GO" id="GO:0016747">
    <property type="term" value="F:acyltransferase activity, transferring groups other than amino-acyl groups"/>
    <property type="evidence" value="ECO:0007669"/>
    <property type="project" value="InterPro"/>
</dbReference>
<evidence type="ECO:0000259" key="1">
    <source>
        <dbReference type="PROSITE" id="PS51186"/>
    </source>
</evidence>
<dbReference type="EvolutionaryTrace" id="Q97MN4"/>
<dbReference type="PANTHER" id="PTHR42791:SF1">
    <property type="entry name" value="N-ACETYLTRANSFERASE DOMAIN-CONTAINING PROTEIN"/>
    <property type="match status" value="1"/>
</dbReference>
<feature type="binding site" evidence="4">
    <location>
        <position position="90"/>
    </location>
    <ligand>
        <name>acetyl-CoA</name>
        <dbReference type="ChEBI" id="CHEBI:57288"/>
    </ligand>
</feature>
<keyword evidence="3" id="KW-1185">Reference proteome</keyword>
<dbReference type="EMBL" id="AE001437">
    <property type="protein sequence ID" value="AAK78144.1"/>
    <property type="molecule type" value="Genomic_DNA"/>
</dbReference>
<dbReference type="PIR" id="E96919">
    <property type="entry name" value="E96919"/>
</dbReference>
<feature type="binding site" evidence="4">
    <location>
        <position position="103"/>
    </location>
    <ligand>
        <name>acetyl-CoA</name>
        <dbReference type="ChEBI" id="CHEBI:57288"/>
    </ligand>
</feature>
<proteinExistence type="evidence at protein level"/>
<dbReference type="Gene3D" id="3.40.630.30">
    <property type="match status" value="1"/>
</dbReference>
<protein>
    <submittedName>
        <fullName evidence="2">Predicted acetyltransferase</fullName>
    </submittedName>
</protein>
<feature type="binding site" evidence="4">
    <location>
        <position position="126"/>
    </location>
    <ligand>
        <name>acetyl-CoA</name>
        <dbReference type="ChEBI" id="CHEBI:57288"/>
    </ligand>
</feature>
<dbReference type="AlphaFoldDB" id="Q97MN4"/>
<feature type="binding site" evidence="4">
    <location>
        <position position="135"/>
    </location>
    <ligand>
        <name>acetyl-CoA</name>
        <dbReference type="ChEBI" id="CHEBI:57288"/>
    </ligand>
</feature>
<dbReference type="HOGENOM" id="CLU_013985_35_2_9"/>
<dbReference type="eggNOG" id="COG0454">
    <property type="taxonomic scope" value="Bacteria"/>
</dbReference>